<dbReference type="SMART" id="SM00066">
    <property type="entry name" value="GAL4"/>
    <property type="match status" value="1"/>
</dbReference>
<dbReference type="Pfam" id="PF00172">
    <property type="entry name" value="Zn_clus"/>
    <property type="match status" value="1"/>
</dbReference>
<dbReference type="Pfam" id="PF04082">
    <property type="entry name" value="Fungal_trans"/>
    <property type="match status" value="1"/>
</dbReference>
<dbReference type="AlphaFoldDB" id="A0A9P8VK04"/>
<organism evidence="5 6">
    <name type="scientific">Plectosphaerella plurivora</name>
    <dbReference type="NCBI Taxonomy" id="936078"/>
    <lineage>
        <taxon>Eukaryota</taxon>
        <taxon>Fungi</taxon>
        <taxon>Dikarya</taxon>
        <taxon>Ascomycota</taxon>
        <taxon>Pezizomycotina</taxon>
        <taxon>Sordariomycetes</taxon>
        <taxon>Hypocreomycetidae</taxon>
        <taxon>Glomerellales</taxon>
        <taxon>Plectosphaerellaceae</taxon>
        <taxon>Plectosphaerella</taxon>
    </lineage>
</organism>
<feature type="compositionally biased region" description="Low complexity" evidence="3">
    <location>
        <begin position="144"/>
        <end position="153"/>
    </location>
</feature>
<proteinExistence type="predicted"/>
<dbReference type="OrthoDB" id="103819at2759"/>
<dbReference type="SUPFAM" id="SSF57701">
    <property type="entry name" value="Zn2/Cys6 DNA-binding domain"/>
    <property type="match status" value="1"/>
</dbReference>
<evidence type="ECO:0000256" key="3">
    <source>
        <dbReference type="SAM" id="MobiDB-lite"/>
    </source>
</evidence>
<evidence type="ECO:0000256" key="1">
    <source>
        <dbReference type="ARBA" id="ARBA00022723"/>
    </source>
</evidence>
<keyword evidence="2" id="KW-0539">Nucleus</keyword>
<feature type="region of interest" description="Disordered" evidence="3">
    <location>
        <begin position="116"/>
        <end position="162"/>
    </location>
</feature>
<protein>
    <recommendedName>
        <fullName evidence="4">Zn(2)-C6 fungal-type domain-containing protein</fullName>
    </recommendedName>
</protein>
<keyword evidence="1" id="KW-0479">Metal-binding</keyword>
<evidence type="ECO:0000313" key="5">
    <source>
        <dbReference type="EMBL" id="KAH6695064.1"/>
    </source>
</evidence>
<evidence type="ECO:0000259" key="4">
    <source>
        <dbReference type="PROSITE" id="PS50048"/>
    </source>
</evidence>
<dbReference type="PROSITE" id="PS00463">
    <property type="entry name" value="ZN2_CY6_FUNGAL_1"/>
    <property type="match status" value="1"/>
</dbReference>
<sequence length="712" mass="79287">MASSPSGESGESDIEGENDAQRSLSRPETNRPGLQQRIIRLACQSCRQRKIACDRKVPCSNCCKAGLTCNYEPRKRSTVKAQRIHITSQYEKKIDTIQEQTNQIVKLLSRLTANDASSDSSIHPSVKPTFSRAASEAIQPPSPSSTTSTPIPSQGQFEGESSLSAHTAFANSLIERAVSTAPLETFSPEMATTLDALHRLIESQKVESHAYETTYRLARPDPHPVLSLEQNPMPPIQGVMAVLQLMKTNPHFEDVGFHMYMKAEDFIGYTRKVYFPGGGYSAADFIIVNGGLIDIFLRSILLEEDESKQDILRQHMSLCEANLETALSRLPIHMPNTMDYCVALLVGVNHCMKSSKSSAAWALVTTAMQMCISAGYHRAPSFKTDTPLLRKQKSWIFWSLYSTEKGLSLRLGRPSSVSDYDITLPLPDLEQVDCKPYYSCTIRWIKLSSIQGRVYKMLYSPAALSEPQDARSAWATSLADEAKELYRNGEVGYSTEGETNSTWKTRAGNQVELVFFSEEVLFLSILTLILKAMAPDDGTSTNFSAECIRTARTGLERHQQFIEAIGMEKGHYIDIYVNWTILYNPFVPFIVVFCHLIEAGDPGDLALLDGFVRTLESAQHFSAATARMYRQSKMFHDAALQYTRIMAPRRAVPQCQDNSFEEFDAYIQSLGMPPLGAMGNPGNETLFHNLDIDQGMDMLQSAPDMSSSLGRL</sequence>
<feature type="domain" description="Zn(2)-C6 fungal-type" evidence="4">
    <location>
        <begin position="42"/>
        <end position="71"/>
    </location>
</feature>
<dbReference type="GO" id="GO:0008270">
    <property type="term" value="F:zinc ion binding"/>
    <property type="evidence" value="ECO:0007669"/>
    <property type="project" value="InterPro"/>
</dbReference>
<comment type="caution">
    <text evidence="5">The sequence shown here is derived from an EMBL/GenBank/DDBJ whole genome shotgun (WGS) entry which is preliminary data.</text>
</comment>
<dbReference type="SMART" id="SM00906">
    <property type="entry name" value="Fungal_trans"/>
    <property type="match status" value="1"/>
</dbReference>
<dbReference type="PANTHER" id="PTHR46910:SF5">
    <property type="entry name" value="ZN(II)2CYS6 TRANSCRIPTION FACTOR (EUROFUNG)"/>
    <property type="match status" value="1"/>
</dbReference>
<accession>A0A9P8VK04</accession>
<evidence type="ECO:0000256" key="2">
    <source>
        <dbReference type="ARBA" id="ARBA00023242"/>
    </source>
</evidence>
<dbReference type="PROSITE" id="PS50048">
    <property type="entry name" value="ZN2_CY6_FUNGAL_2"/>
    <property type="match status" value="1"/>
</dbReference>
<evidence type="ECO:0000313" key="6">
    <source>
        <dbReference type="Proteomes" id="UP000770015"/>
    </source>
</evidence>
<dbReference type="GO" id="GO:0003677">
    <property type="term" value="F:DNA binding"/>
    <property type="evidence" value="ECO:0007669"/>
    <property type="project" value="InterPro"/>
</dbReference>
<gene>
    <name evidence="5" type="ORF">F5X68DRAFT_257809</name>
</gene>
<dbReference type="CDD" id="cd00067">
    <property type="entry name" value="GAL4"/>
    <property type="match status" value="1"/>
</dbReference>
<dbReference type="GO" id="GO:0006351">
    <property type="term" value="P:DNA-templated transcription"/>
    <property type="evidence" value="ECO:0007669"/>
    <property type="project" value="InterPro"/>
</dbReference>
<dbReference type="InterPro" id="IPR001138">
    <property type="entry name" value="Zn2Cys6_DnaBD"/>
</dbReference>
<dbReference type="EMBL" id="JAGSXJ010000002">
    <property type="protein sequence ID" value="KAH6695064.1"/>
    <property type="molecule type" value="Genomic_DNA"/>
</dbReference>
<dbReference type="PANTHER" id="PTHR46910">
    <property type="entry name" value="TRANSCRIPTION FACTOR PDR1"/>
    <property type="match status" value="1"/>
</dbReference>
<dbReference type="Proteomes" id="UP000770015">
    <property type="component" value="Unassembled WGS sequence"/>
</dbReference>
<dbReference type="InterPro" id="IPR007219">
    <property type="entry name" value="XnlR_reg_dom"/>
</dbReference>
<dbReference type="Gene3D" id="4.10.240.10">
    <property type="entry name" value="Zn(2)-C6 fungal-type DNA-binding domain"/>
    <property type="match status" value="1"/>
</dbReference>
<dbReference type="CDD" id="cd12148">
    <property type="entry name" value="fungal_TF_MHR"/>
    <property type="match status" value="1"/>
</dbReference>
<dbReference type="GO" id="GO:0000981">
    <property type="term" value="F:DNA-binding transcription factor activity, RNA polymerase II-specific"/>
    <property type="evidence" value="ECO:0007669"/>
    <property type="project" value="InterPro"/>
</dbReference>
<keyword evidence="6" id="KW-1185">Reference proteome</keyword>
<feature type="region of interest" description="Disordered" evidence="3">
    <location>
        <begin position="1"/>
        <end position="31"/>
    </location>
</feature>
<dbReference type="InterPro" id="IPR036864">
    <property type="entry name" value="Zn2-C6_fun-type_DNA-bd_sf"/>
</dbReference>
<reference evidence="5" key="1">
    <citation type="journal article" date="2021" name="Nat. Commun.">
        <title>Genetic determinants of endophytism in the Arabidopsis root mycobiome.</title>
        <authorList>
            <person name="Mesny F."/>
            <person name="Miyauchi S."/>
            <person name="Thiergart T."/>
            <person name="Pickel B."/>
            <person name="Atanasova L."/>
            <person name="Karlsson M."/>
            <person name="Huettel B."/>
            <person name="Barry K.W."/>
            <person name="Haridas S."/>
            <person name="Chen C."/>
            <person name="Bauer D."/>
            <person name="Andreopoulos W."/>
            <person name="Pangilinan J."/>
            <person name="LaButti K."/>
            <person name="Riley R."/>
            <person name="Lipzen A."/>
            <person name="Clum A."/>
            <person name="Drula E."/>
            <person name="Henrissat B."/>
            <person name="Kohler A."/>
            <person name="Grigoriev I.V."/>
            <person name="Martin F.M."/>
            <person name="Hacquard S."/>
        </authorList>
    </citation>
    <scope>NUCLEOTIDE SEQUENCE</scope>
    <source>
        <strain evidence="5">MPI-SDFR-AT-0117</strain>
    </source>
</reference>
<name>A0A9P8VK04_9PEZI</name>
<dbReference type="InterPro" id="IPR050987">
    <property type="entry name" value="AtrR-like"/>
</dbReference>